<comment type="subcellular location">
    <subcellularLocation>
        <location evidence="1">Secreted</location>
    </subcellularLocation>
</comment>
<keyword evidence="2" id="KW-0964">Secreted</keyword>
<keyword evidence="8" id="KW-0732">Signal</keyword>
<sequence>MYSFLPICVFALLCQMQGTWARVPQEGEYPYQAAVLLRLRNDELLYICSGAILNQRWILTLALCAVQYKPPTIKILVGSNGLVAPNNTYYSVDNVRPYSRPTYNVTIFSRNNIALVRVTTLIIFNKKVQPIVVSSQDVRSGQTYSLTAWRNCVDSNYSTSLQLFLVIAIQDNRQCNPLVATGLNSVSELFCMTASPKDSGNKNIPPFSYQGGPIASASRQLSGLNIAARSRRQDNNIVAVGLRVAPYRTWIYATIN</sequence>
<dbReference type="Proteomes" id="UP001152562">
    <property type="component" value="Unassembled WGS sequence"/>
</dbReference>
<feature type="signal peptide" evidence="8">
    <location>
        <begin position="1"/>
        <end position="21"/>
    </location>
</feature>
<evidence type="ECO:0000256" key="6">
    <source>
        <dbReference type="ARBA" id="ARBA00023145"/>
    </source>
</evidence>
<keyword evidence="5" id="KW-0720">Serine protease</keyword>
<protein>
    <recommendedName>
        <fullName evidence="9">Peptidase S1 domain-containing protein</fullName>
    </recommendedName>
</protein>
<name>A0A9P0TLI6_PIEBR</name>
<feature type="chain" id="PRO_5040493874" description="Peptidase S1 domain-containing protein" evidence="8">
    <location>
        <begin position="22"/>
        <end position="256"/>
    </location>
</feature>
<dbReference type="Pfam" id="PF00089">
    <property type="entry name" value="Trypsin"/>
    <property type="match status" value="1"/>
</dbReference>
<dbReference type="OrthoDB" id="7720382at2759"/>
<dbReference type="SUPFAM" id="SSF50494">
    <property type="entry name" value="Trypsin-like serine proteases"/>
    <property type="match status" value="1"/>
</dbReference>
<reference evidence="10" key="1">
    <citation type="submission" date="2022-05" db="EMBL/GenBank/DDBJ databases">
        <authorList>
            <person name="Okamura Y."/>
        </authorList>
    </citation>
    <scope>NUCLEOTIDE SEQUENCE</scope>
</reference>
<evidence type="ECO:0000313" key="10">
    <source>
        <dbReference type="EMBL" id="CAH4029520.1"/>
    </source>
</evidence>
<evidence type="ECO:0000256" key="4">
    <source>
        <dbReference type="ARBA" id="ARBA00022801"/>
    </source>
</evidence>
<organism evidence="10 11">
    <name type="scientific">Pieris brassicae</name>
    <name type="common">White butterfly</name>
    <name type="synonym">Large white butterfly</name>
    <dbReference type="NCBI Taxonomy" id="7116"/>
    <lineage>
        <taxon>Eukaryota</taxon>
        <taxon>Metazoa</taxon>
        <taxon>Ecdysozoa</taxon>
        <taxon>Arthropoda</taxon>
        <taxon>Hexapoda</taxon>
        <taxon>Insecta</taxon>
        <taxon>Pterygota</taxon>
        <taxon>Neoptera</taxon>
        <taxon>Endopterygota</taxon>
        <taxon>Lepidoptera</taxon>
        <taxon>Glossata</taxon>
        <taxon>Ditrysia</taxon>
        <taxon>Papilionoidea</taxon>
        <taxon>Pieridae</taxon>
        <taxon>Pierinae</taxon>
        <taxon>Pieris</taxon>
    </lineage>
</organism>
<dbReference type="InterPro" id="IPR009003">
    <property type="entry name" value="Peptidase_S1_PA"/>
</dbReference>
<dbReference type="GO" id="GO:0005576">
    <property type="term" value="C:extracellular region"/>
    <property type="evidence" value="ECO:0007669"/>
    <property type="project" value="UniProtKB-SubCell"/>
</dbReference>
<evidence type="ECO:0000256" key="8">
    <source>
        <dbReference type="SAM" id="SignalP"/>
    </source>
</evidence>
<evidence type="ECO:0000313" key="11">
    <source>
        <dbReference type="Proteomes" id="UP001152562"/>
    </source>
</evidence>
<evidence type="ECO:0000256" key="3">
    <source>
        <dbReference type="ARBA" id="ARBA00022670"/>
    </source>
</evidence>
<feature type="domain" description="Peptidase S1" evidence="9">
    <location>
        <begin position="15"/>
        <end position="256"/>
    </location>
</feature>
<keyword evidence="3" id="KW-0645">Protease</keyword>
<dbReference type="EMBL" id="CALOZG010000008">
    <property type="protein sequence ID" value="CAH4029520.1"/>
    <property type="molecule type" value="Genomic_DNA"/>
</dbReference>
<comment type="caution">
    <text evidence="10">The sequence shown here is derived from an EMBL/GenBank/DDBJ whole genome shotgun (WGS) entry which is preliminary data.</text>
</comment>
<evidence type="ECO:0000256" key="5">
    <source>
        <dbReference type="ARBA" id="ARBA00022825"/>
    </source>
</evidence>
<proteinExistence type="predicted"/>
<dbReference type="GO" id="GO:0004252">
    <property type="term" value="F:serine-type endopeptidase activity"/>
    <property type="evidence" value="ECO:0007669"/>
    <property type="project" value="InterPro"/>
</dbReference>
<evidence type="ECO:0000259" key="9">
    <source>
        <dbReference type="PROSITE" id="PS50240"/>
    </source>
</evidence>
<dbReference type="InterPro" id="IPR043504">
    <property type="entry name" value="Peptidase_S1_PA_chymotrypsin"/>
</dbReference>
<dbReference type="PROSITE" id="PS50240">
    <property type="entry name" value="TRYPSIN_DOM"/>
    <property type="match status" value="1"/>
</dbReference>
<dbReference type="AlphaFoldDB" id="A0A9P0TLI6"/>
<dbReference type="PANTHER" id="PTHR24250:SF65">
    <property type="entry name" value="CHYMOTRYPSINOGEN B"/>
    <property type="match status" value="1"/>
</dbReference>
<keyword evidence="4" id="KW-0378">Hydrolase</keyword>
<evidence type="ECO:0000256" key="1">
    <source>
        <dbReference type="ARBA" id="ARBA00004613"/>
    </source>
</evidence>
<evidence type="ECO:0000256" key="2">
    <source>
        <dbReference type="ARBA" id="ARBA00022525"/>
    </source>
</evidence>
<dbReference type="SMART" id="SM00020">
    <property type="entry name" value="Tryp_SPc"/>
    <property type="match status" value="1"/>
</dbReference>
<dbReference type="Gene3D" id="2.40.10.10">
    <property type="entry name" value="Trypsin-like serine proteases"/>
    <property type="match status" value="2"/>
</dbReference>
<evidence type="ECO:0000256" key="7">
    <source>
        <dbReference type="ARBA" id="ARBA00023157"/>
    </source>
</evidence>
<keyword evidence="11" id="KW-1185">Reference proteome</keyword>
<keyword evidence="6" id="KW-0865">Zymogen</keyword>
<accession>A0A9P0TLI6</accession>
<gene>
    <name evidence="10" type="ORF">PIBRA_LOCUS6265</name>
</gene>
<dbReference type="GO" id="GO:0006508">
    <property type="term" value="P:proteolysis"/>
    <property type="evidence" value="ECO:0007669"/>
    <property type="project" value="UniProtKB-KW"/>
</dbReference>
<dbReference type="PANTHER" id="PTHR24250">
    <property type="entry name" value="CHYMOTRYPSIN-RELATED"/>
    <property type="match status" value="1"/>
</dbReference>
<keyword evidence="7" id="KW-1015">Disulfide bond</keyword>
<dbReference type="InterPro" id="IPR001254">
    <property type="entry name" value="Trypsin_dom"/>
</dbReference>